<evidence type="ECO:0000259" key="3">
    <source>
        <dbReference type="Pfam" id="PF00685"/>
    </source>
</evidence>
<dbReference type="EMBL" id="CADEBD010000629">
    <property type="protein sequence ID" value="CAB3258524.1"/>
    <property type="molecule type" value="Genomic_DNA"/>
</dbReference>
<comment type="similarity">
    <text evidence="1">Belongs to the sulfotransferase 1 family.</text>
</comment>
<sequence length="260" mass="30536">MPLRPTDVFVASYQRSGTTWTQELVWLLSNDLDYKTAAAIPLTERYPFLDLFMFAEINHLDALFKPTDTTIDLPKIEAVFEIFGQPATRILEAMPVSTPRFIKTHLPMSLLKPSLKELLKSFWNLFYKDLCIFCPIFEHVKEAWEKRNHPNMLFLFYEDLSKDLNASISRVADFLGKKITQEESVRLYEHLSFDNFKNNKSVNFEDMREIGLLAPTESFVRKGKTGGWRDYFDEEMTQQAEQWIADNLRNTDLRYPHMNN</sequence>
<organism evidence="4 5">
    <name type="scientific">Arctia plantaginis</name>
    <name type="common">Wood tiger moth</name>
    <name type="synonym">Phalaena plantaginis</name>
    <dbReference type="NCBI Taxonomy" id="874455"/>
    <lineage>
        <taxon>Eukaryota</taxon>
        <taxon>Metazoa</taxon>
        <taxon>Ecdysozoa</taxon>
        <taxon>Arthropoda</taxon>
        <taxon>Hexapoda</taxon>
        <taxon>Insecta</taxon>
        <taxon>Pterygota</taxon>
        <taxon>Neoptera</taxon>
        <taxon>Endopterygota</taxon>
        <taxon>Lepidoptera</taxon>
        <taxon>Glossata</taxon>
        <taxon>Ditrysia</taxon>
        <taxon>Noctuoidea</taxon>
        <taxon>Erebidae</taxon>
        <taxon>Arctiinae</taxon>
        <taxon>Arctia</taxon>
    </lineage>
</organism>
<dbReference type="AlphaFoldDB" id="A0A8S1BFW7"/>
<evidence type="ECO:0000256" key="1">
    <source>
        <dbReference type="ARBA" id="ARBA00005771"/>
    </source>
</evidence>
<reference evidence="4 5" key="1">
    <citation type="submission" date="2020-04" db="EMBL/GenBank/DDBJ databases">
        <authorList>
            <person name="Wallbank WR R."/>
            <person name="Pardo Diaz C."/>
            <person name="Kozak K."/>
            <person name="Martin S."/>
            <person name="Jiggins C."/>
            <person name="Moest M."/>
            <person name="Warren A I."/>
            <person name="Byers J.R.P. K."/>
            <person name="Montejo-Kovacevich G."/>
            <person name="Yen C E."/>
        </authorList>
    </citation>
    <scope>NUCLEOTIDE SEQUENCE [LARGE SCALE GENOMIC DNA]</scope>
</reference>
<dbReference type="InterPro" id="IPR027417">
    <property type="entry name" value="P-loop_NTPase"/>
</dbReference>
<dbReference type="InterPro" id="IPR000863">
    <property type="entry name" value="Sulfotransferase_dom"/>
</dbReference>
<dbReference type="Proteomes" id="UP000494256">
    <property type="component" value="Unassembled WGS sequence"/>
</dbReference>
<evidence type="ECO:0000256" key="2">
    <source>
        <dbReference type="ARBA" id="ARBA00022679"/>
    </source>
</evidence>
<gene>
    <name evidence="4" type="ORF">APLA_LOCUS16257</name>
</gene>
<dbReference type="GO" id="GO:0008146">
    <property type="term" value="F:sulfotransferase activity"/>
    <property type="evidence" value="ECO:0007669"/>
    <property type="project" value="InterPro"/>
</dbReference>
<dbReference type="Pfam" id="PF00685">
    <property type="entry name" value="Sulfotransfer_1"/>
    <property type="match status" value="2"/>
</dbReference>
<dbReference type="PANTHER" id="PTHR11783">
    <property type="entry name" value="SULFOTRANSFERASE SULT"/>
    <property type="match status" value="1"/>
</dbReference>
<accession>A0A8S1BFW7</accession>
<dbReference type="OrthoDB" id="7331577at2759"/>
<name>A0A8S1BFW7_ARCPL</name>
<feature type="domain" description="Sulfotransferase" evidence="3">
    <location>
        <begin position="5"/>
        <end position="117"/>
    </location>
</feature>
<keyword evidence="2" id="KW-0808">Transferase</keyword>
<evidence type="ECO:0000313" key="5">
    <source>
        <dbReference type="Proteomes" id="UP000494256"/>
    </source>
</evidence>
<dbReference type="Gene3D" id="3.40.50.300">
    <property type="entry name" value="P-loop containing nucleotide triphosphate hydrolases"/>
    <property type="match status" value="2"/>
</dbReference>
<proteinExistence type="inferred from homology"/>
<protein>
    <recommendedName>
        <fullName evidence="3">Sulfotransferase domain-containing protein</fullName>
    </recommendedName>
</protein>
<dbReference type="SUPFAM" id="SSF52540">
    <property type="entry name" value="P-loop containing nucleoside triphosphate hydrolases"/>
    <property type="match status" value="1"/>
</dbReference>
<feature type="domain" description="Sulfotransferase" evidence="3">
    <location>
        <begin position="119"/>
        <end position="251"/>
    </location>
</feature>
<evidence type="ECO:0000313" key="4">
    <source>
        <dbReference type="EMBL" id="CAB3258524.1"/>
    </source>
</evidence>
<comment type="caution">
    <text evidence="4">The sequence shown here is derived from an EMBL/GenBank/DDBJ whole genome shotgun (WGS) entry which is preliminary data.</text>
</comment>